<evidence type="ECO:0000256" key="6">
    <source>
        <dbReference type="ARBA" id="ARBA00022723"/>
    </source>
</evidence>
<dbReference type="InterPro" id="IPR041854">
    <property type="entry name" value="BFD-like_2Fe2S-bd_dom_sf"/>
</dbReference>
<keyword evidence="6" id="KW-0479">Metal-binding</keyword>
<dbReference type="Pfam" id="PF04324">
    <property type="entry name" value="Fer2_BFD"/>
    <property type="match status" value="1"/>
</dbReference>
<dbReference type="Proteomes" id="UP000569914">
    <property type="component" value="Unassembled WGS sequence"/>
</dbReference>
<comment type="caution">
    <text evidence="12">The sequence shown here is derived from an EMBL/GenBank/DDBJ whole genome shotgun (WGS) entry which is preliminary data.</text>
</comment>
<dbReference type="RefSeq" id="WP_179756183.1">
    <property type="nucleotide sequence ID" value="NZ_JACCBU010000001.1"/>
</dbReference>
<protein>
    <submittedName>
        <fullName evidence="12">Assimilatory nitrate reductase electron transfer subunit</fullName>
        <ecNumber evidence="12">1.7.99.4</ecNumber>
    </submittedName>
</protein>
<dbReference type="PANTHER" id="PTHR43809:SF1">
    <property type="entry name" value="NITRITE REDUCTASE (NADH) LARGE SUBUNIT"/>
    <property type="match status" value="1"/>
</dbReference>
<dbReference type="EC" id="1.7.99.4" evidence="12"/>
<evidence type="ECO:0000256" key="9">
    <source>
        <dbReference type="ARBA" id="ARBA00023014"/>
    </source>
</evidence>
<keyword evidence="13" id="KW-1185">Reference proteome</keyword>
<comment type="cofactor">
    <cofactor evidence="2">
        <name>[4Fe-4S] cluster</name>
        <dbReference type="ChEBI" id="CHEBI:49883"/>
    </cofactor>
</comment>
<evidence type="ECO:0000313" key="12">
    <source>
        <dbReference type="EMBL" id="NYE74109.1"/>
    </source>
</evidence>
<keyword evidence="9" id="KW-0411">Iron-sulfur</keyword>
<comment type="cofactor">
    <cofactor evidence="1">
        <name>siroheme</name>
        <dbReference type="ChEBI" id="CHEBI:60052"/>
    </cofactor>
</comment>
<reference evidence="12 13" key="1">
    <citation type="submission" date="2020-07" db="EMBL/GenBank/DDBJ databases">
        <title>Sequencing the genomes of 1000 actinobacteria strains.</title>
        <authorList>
            <person name="Klenk H.-P."/>
        </authorList>
    </citation>
    <scope>NUCLEOTIDE SEQUENCE [LARGE SCALE GENOMIC DNA]</scope>
    <source>
        <strain evidence="12 13">DSM 22083</strain>
    </source>
</reference>
<evidence type="ECO:0000256" key="2">
    <source>
        <dbReference type="ARBA" id="ARBA00001966"/>
    </source>
</evidence>
<dbReference type="GO" id="GO:0016491">
    <property type="term" value="F:oxidoreductase activity"/>
    <property type="evidence" value="ECO:0007669"/>
    <property type="project" value="UniProtKB-KW"/>
</dbReference>
<dbReference type="AlphaFoldDB" id="A0A7Y9IC24"/>
<feature type="domain" description="BFD-like [2Fe-2S]-binding" evidence="10">
    <location>
        <begin position="455"/>
        <end position="502"/>
    </location>
</feature>
<evidence type="ECO:0000259" key="11">
    <source>
        <dbReference type="Pfam" id="PF07992"/>
    </source>
</evidence>
<dbReference type="GO" id="GO:0051536">
    <property type="term" value="F:iron-sulfur cluster binding"/>
    <property type="evidence" value="ECO:0007669"/>
    <property type="project" value="UniProtKB-KW"/>
</dbReference>
<evidence type="ECO:0000256" key="1">
    <source>
        <dbReference type="ARBA" id="ARBA00001929"/>
    </source>
</evidence>
<evidence type="ECO:0000259" key="10">
    <source>
        <dbReference type="Pfam" id="PF04324"/>
    </source>
</evidence>
<feature type="domain" description="FAD/NAD(P)-binding" evidence="11">
    <location>
        <begin position="6"/>
        <end position="303"/>
    </location>
</feature>
<dbReference type="InterPro" id="IPR036188">
    <property type="entry name" value="FAD/NAD-bd_sf"/>
</dbReference>
<gene>
    <name evidence="12" type="ORF">BKA15_005438</name>
</gene>
<dbReference type="SUPFAM" id="SSF51905">
    <property type="entry name" value="FAD/NAD(P)-binding domain"/>
    <property type="match status" value="2"/>
</dbReference>
<accession>A0A7Y9IC24</accession>
<dbReference type="PRINTS" id="PR00368">
    <property type="entry name" value="FADPNR"/>
</dbReference>
<comment type="pathway">
    <text evidence="3">Nitrogen metabolism; nitrate reduction (assimilation).</text>
</comment>
<dbReference type="InterPro" id="IPR052034">
    <property type="entry name" value="NasD-like"/>
</dbReference>
<organism evidence="12 13">
    <name type="scientific">Microlunatus parietis</name>
    <dbReference type="NCBI Taxonomy" id="682979"/>
    <lineage>
        <taxon>Bacteria</taxon>
        <taxon>Bacillati</taxon>
        <taxon>Actinomycetota</taxon>
        <taxon>Actinomycetes</taxon>
        <taxon>Propionibacteriales</taxon>
        <taxon>Propionibacteriaceae</taxon>
        <taxon>Microlunatus</taxon>
    </lineage>
</organism>
<dbReference type="Gene3D" id="1.10.10.1100">
    <property type="entry name" value="BFD-like [2Fe-2S]-binding domain"/>
    <property type="match status" value="1"/>
</dbReference>
<dbReference type="GO" id="GO:0046872">
    <property type="term" value="F:metal ion binding"/>
    <property type="evidence" value="ECO:0007669"/>
    <property type="project" value="UniProtKB-KW"/>
</dbReference>
<comment type="similarity">
    <text evidence="4">Belongs to the nitrite and sulfite reductase 4Fe-4S domain family.</text>
</comment>
<sequence length="509" mass="53516">MNGPERVVIIGFGPVAARLIDRLRAANRSRREAGEPERFAITVIGAEPEPAYHRVMIGELATGVATRASLWLSDAAELIGDGVDVRLGAVVTEVDREARTVALAGGELIGWHRLVFATGARAYVPSLEGFSGRIDPRELSGIQVLRSLDDADRLRDSVAAGRRIVVLGGGVLGLELVLGLARAGIDATLIHSGEHPMARALDQDSGRLLLRALRAAGVFVVSDVICRALLTEPDDDHGRRFTGIEFSDGRFVRGDELVLTCGALARTELAEAAGLRCHNGILVDHELACWGTDSIFAVGDCAEVRCAAEPYCSECTERPLKTSAPAGLIAPGWEQAEALADRLIDGVPVTVGTGIDGMIQLKADDLDLVAAGDTLAGPWTPGLEVAQWLDPAHGRYVKMITREGRLTGLVSLGMPNAGAELAWLYDTGTELPWDRSLLLRGDGPDGGDEPSGAPVCRCNGVPKETVQAAIAAGSRTVADVGRETRAGTGCGGCRSKIAALLEQGEGAPC</sequence>
<keyword evidence="7 12" id="KW-0560">Oxidoreductase</keyword>
<proteinExistence type="inferred from homology"/>
<dbReference type="PANTHER" id="PTHR43809">
    <property type="entry name" value="NITRITE REDUCTASE (NADH) LARGE SUBUNIT"/>
    <property type="match status" value="1"/>
</dbReference>
<evidence type="ECO:0000256" key="5">
    <source>
        <dbReference type="ARBA" id="ARBA00022617"/>
    </source>
</evidence>
<evidence type="ECO:0000256" key="4">
    <source>
        <dbReference type="ARBA" id="ARBA00010429"/>
    </source>
</evidence>
<evidence type="ECO:0000256" key="8">
    <source>
        <dbReference type="ARBA" id="ARBA00023004"/>
    </source>
</evidence>
<evidence type="ECO:0000256" key="7">
    <source>
        <dbReference type="ARBA" id="ARBA00023002"/>
    </source>
</evidence>
<dbReference type="InterPro" id="IPR023753">
    <property type="entry name" value="FAD/NAD-binding_dom"/>
</dbReference>
<keyword evidence="8" id="KW-0408">Iron</keyword>
<dbReference type="Gene3D" id="3.50.50.60">
    <property type="entry name" value="FAD/NAD(P)-binding domain"/>
    <property type="match status" value="2"/>
</dbReference>
<dbReference type="EMBL" id="JACCBU010000001">
    <property type="protein sequence ID" value="NYE74109.1"/>
    <property type="molecule type" value="Genomic_DNA"/>
</dbReference>
<keyword evidence="5" id="KW-0349">Heme</keyword>
<name>A0A7Y9IC24_9ACTN</name>
<dbReference type="InterPro" id="IPR007419">
    <property type="entry name" value="BFD-like_2Fe2S-bd_dom"/>
</dbReference>
<evidence type="ECO:0000256" key="3">
    <source>
        <dbReference type="ARBA" id="ARBA00005096"/>
    </source>
</evidence>
<dbReference type="Pfam" id="PF07992">
    <property type="entry name" value="Pyr_redox_2"/>
    <property type="match status" value="1"/>
</dbReference>
<evidence type="ECO:0000313" key="13">
    <source>
        <dbReference type="Proteomes" id="UP000569914"/>
    </source>
</evidence>